<feature type="region of interest" description="Disordered" evidence="1">
    <location>
        <begin position="1"/>
        <end position="83"/>
    </location>
</feature>
<feature type="compositionally biased region" description="Polar residues" evidence="1">
    <location>
        <begin position="60"/>
        <end position="76"/>
    </location>
</feature>
<proteinExistence type="predicted"/>
<comment type="caution">
    <text evidence="2">The sequence shown here is derived from an EMBL/GenBank/DDBJ whole genome shotgun (WGS) entry which is preliminary data.</text>
</comment>
<evidence type="ECO:0000256" key="1">
    <source>
        <dbReference type="SAM" id="MobiDB-lite"/>
    </source>
</evidence>
<dbReference type="Proteomes" id="UP000642070">
    <property type="component" value="Unassembled WGS sequence"/>
</dbReference>
<dbReference type="AlphaFoldDB" id="A0A917UA72"/>
<protein>
    <submittedName>
        <fullName evidence="2">Uncharacterized protein</fullName>
    </submittedName>
</protein>
<evidence type="ECO:0000313" key="3">
    <source>
        <dbReference type="Proteomes" id="UP000642070"/>
    </source>
</evidence>
<accession>A0A917UA72</accession>
<keyword evidence="3" id="KW-1185">Reference proteome</keyword>
<evidence type="ECO:0000313" key="2">
    <source>
        <dbReference type="EMBL" id="GGM70978.1"/>
    </source>
</evidence>
<organism evidence="2 3">
    <name type="scientific">Dactylosporangium sucinum</name>
    <dbReference type="NCBI Taxonomy" id="1424081"/>
    <lineage>
        <taxon>Bacteria</taxon>
        <taxon>Bacillati</taxon>
        <taxon>Actinomycetota</taxon>
        <taxon>Actinomycetes</taxon>
        <taxon>Micromonosporales</taxon>
        <taxon>Micromonosporaceae</taxon>
        <taxon>Dactylosporangium</taxon>
    </lineage>
</organism>
<dbReference type="RefSeq" id="WP_190255856.1">
    <property type="nucleotide sequence ID" value="NZ_BMPI01000062.1"/>
</dbReference>
<dbReference type="EMBL" id="BMPI01000062">
    <property type="protein sequence ID" value="GGM70978.1"/>
    <property type="molecule type" value="Genomic_DNA"/>
</dbReference>
<gene>
    <name evidence="2" type="ORF">GCM10007977_086080</name>
</gene>
<reference evidence="2" key="1">
    <citation type="journal article" date="2014" name="Int. J. Syst. Evol. Microbiol.">
        <title>Complete genome sequence of Corynebacterium casei LMG S-19264T (=DSM 44701T), isolated from a smear-ripened cheese.</title>
        <authorList>
            <consortium name="US DOE Joint Genome Institute (JGI-PGF)"/>
            <person name="Walter F."/>
            <person name="Albersmeier A."/>
            <person name="Kalinowski J."/>
            <person name="Ruckert C."/>
        </authorList>
    </citation>
    <scope>NUCLEOTIDE SEQUENCE</scope>
    <source>
        <strain evidence="2">JCM 19831</strain>
    </source>
</reference>
<name>A0A917UA72_9ACTN</name>
<sequence length="98" mass="10864">MANRRSIGDLLHSLTHRTPGVPEHRDNEPGHQGDGVVSHQGEALQGAHPKLQGRGEQHRNPGQNRNPGQSNRNANSGEPRVLVGWQRRIAAFFGRKDR</sequence>
<reference evidence="2" key="2">
    <citation type="submission" date="2020-09" db="EMBL/GenBank/DDBJ databases">
        <authorList>
            <person name="Sun Q."/>
            <person name="Ohkuma M."/>
        </authorList>
    </citation>
    <scope>NUCLEOTIDE SEQUENCE</scope>
    <source>
        <strain evidence="2">JCM 19831</strain>
    </source>
</reference>
<feature type="compositionally biased region" description="Basic and acidic residues" evidence="1">
    <location>
        <begin position="22"/>
        <end position="31"/>
    </location>
</feature>